<comment type="caution">
    <text evidence="4">The sequence shown here is derived from an EMBL/GenBank/DDBJ whole genome shotgun (WGS) entry which is preliminary data.</text>
</comment>
<feature type="domain" description="Small ribosomal subunit protein uS10" evidence="3">
    <location>
        <begin position="101"/>
        <end position="195"/>
    </location>
</feature>
<dbReference type="Proteomes" id="UP001519460">
    <property type="component" value="Unassembled WGS sequence"/>
</dbReference>
<dbReference type="InterPro" id="IPR036838">
    <property type="entry name" value="Ribosomal_uS10_dom_sf"/>
</dbReference>
<protein>
    <recommendedName>
        <fullName evidence="3">Small ribosomal subunit protein uS10 domain-containing protein</fullName>
    </recommendedName>
</protein>
<dbReference type="Pfam" id="PF00338">
    <property type="entry name" value="Ribosomal_S10"/>
    <property type="match status" value="1"/>
</dbReference>
<accession>A0ABD0M5I1</accession>
<organism evidence="4 5">
    <name type="scientific">Batillaria attramentaria</name>
    <dbReference type="NCBI Taxonomy" id="370345"/>
    <lineage>
        <taxon>Eukaryota</taxon>
        <taxon>Metazoa</taxon>
        <taxon>Spiralia</taxon>
        <taxon>Lophotrochozoa</taxon>
        <taxon>Mollusca</taxon>
        <taxon>Gastropoda</taxon>
        <taxon>Caenogastropoda</taxon>
        <taxon>Sorbeoconcha</taxon>
        <taxon>Cerithioidea</taxon>
        <taxon>Batillariidae</taxon>
        <taxon>Batillaria</taxon>
    </lineage>
</organism>
<evidence type="ECO:0000256" key="2">
    <source>
        <dbReference type="ARBA" id="ARBA00023274"/>
    </source>
</evidence>
<dbReference type="EMBL" id="JACVVK020000005">
    <property type="protein sequence ID" value="KAK7506999.1"/>
    <property type="molecule type" value="Genomic_DNA"/>
</dbReference>
<dbReference type="AlphaFoldDB" id="A0ABD0M5I1"/>
<reference evidence="4 5" key="1">
    <citation type="journal article" date="2023" name="Sci. Data">
        <title>Genome assembly of the Korean intertidal mud-creeper Batillaria attramentaria.</title>
        <authorList>
            <person name="Patra A.K."/>
            <person name="Ho P.T."/>
            <person name="Jun S."/>
            <person name="Lee S.J."/>
            <person name="Kim Y."/>
            <person name="Won Y.J."/>
        </authorList>
    </citation>
    <scope>NUCLEOTIDE SEQUENCE [LARGE SCALE GENOMIC DNA]</scope>
    <source>
        <strain evidence="4">Wonlab-2016</strain>
    </source>
</reference>
<keyword evidence="5" id="KW-1185">Reference proteome</keyword>
<dbReference type="PANTHER" id="PTHR13473">
    <property type="entry name" value="MITOCHONDRIAL RIBOSOMAL PROTEIN L48"/>
    <property type="match status" value="1"/>
</dbReference>
<evidence type="ECO:0000313" key="5">
    <source>
        <dbReference type="Proteomes" id="UP001519460"/>
    </source>
</evidence>
<keyword evidence="1" id="KW-0689">Ribosomal protein</keyword>
<dbReference type="SMART" id="SM01403">
    <property type="entry name" value="Ribosomal_S10"/>
    <property type="match status" value="1"/>
</dbReference>
<gene>
    <name evidence="4" type="ORF">BaRGS_00001850</name>
</gene>
<evidence type="ECO:0000313" key="4">
    <source>
        <dbReference type="EMBL" id="KAK7506999.1"/>
    </source>
</evidence>
<evidence type="ECO:0000259" key="3">
    <source>
        <dbReference type="SMART" id="SM01403"/>
    </source>
</evidence>
<name>A0ABD0M5I1_9CAEN</name>
<keyword evidence="2" id="KW-0687">Ribonucleoprotein</keyword>
<dbReference type="InterPro" id="IPR027486">
    <property type="entry name" value="Ribosomal_uS10_dom"/>
</dbReference>
<dbReference type="SUPFAM" id="SSF54999">
    <property type="entry name" value="Ribosomal protein S10"/>
    <property type="match status" value="1"/>
</dbReference>
<dbReference type="GO" id="GO:1990904">
    <property type="term" value="C:ribonucleoprotein complex"/>
    <property type="evidence" value="ECO:0007669"/>
    <property type="project" value="UniProtKB-KW"/>
</dbReference>
<dbReference type="PANTHER" id="PTHR13473:SF0">
    <property type="entry name" value="LARGE RIBOSOMAL SUBUNIT PROTEIN ML48"/>
    <property type="match status" value="1"/>
</dbReference>
<evidence type="ECO:0000256" key="1">
    <source>
        <dbReference type="ARBA" id="ARBA00022980"/>
    </source>
</evidence>
<dbReference type="InterPro" id="IPR027487">
    <property type="entry name" value="Ribosomal_mL48"/>
</dbReference>
<dbReference type="GO" id="GO:0005840">
    <property type="term" value="C:ribosome"/>
    <property type="evidence" value="ECO:0007669"/>
    <property type="project" value="UniProtKB-KW"/>
</dbReference>
<proteinExistence type="predicted"/>
<sequence>MPTPQKSSIEIEDAFECACTLLGKELNRKPSPLYNVHLLQVPGRVCVPRILWSQLTSDGRMCKNCQQKFTRSLSWTAPVSGIFEPDDLKLEPDVPEYAELNLRMRGYDFVTLEAYAKYVHGLADALGLDTDAYAVHARCFDVRTFKPRSTVIDNKYDIKIYERTVSLENVPSTRLPILLEMMRVQAPEGVFVTVKEPDAEEEENRYIPDKAMEDLRAQLKAIEDAREERRKK</sequence>